<evidence type="ECO:0000313" key="2">
    <source>
        <dbReference type="Proteomes" id="UP001054945"/>
    </source>
</evidence>
<organism evidence="1 2">
    <name type="scientific">Caerostris extrusa</name>
    <name type="common">Bark spider</name>
    <name type="synonym">Caerostris bankana</name>
    <dbReference type="NCBI Taxonomy" id="172846"/>
    <lineage>
        <taxon>Eukaryota</taxon>
        <taxon>Metazoa</taxon>
        <taxon>Ecdysozoa</taxon>
        <taxon>Arthropoda</taxon>
        <taxon>Chelicerata</taxon>
        <taxon>Arachnida</taxon>
        <taxon>Araneae</taxon>
        <taxon>Araneomorphae</taxon>
        <taxon>Entelegynae</taxon>
        <taxon>Araneoidea</taxon>
        <taxon>Araneidae</taxon>
        <taxon>Caerostris</taxon>
    </lineage>
</organism>
<comment type="caution">
    <text evidence="1">The sequence shown here is derived from an EMBL/GenBank/DDBJ whole genome shotgun (WGS) entry which is preliminary data.</text>
</comment>
<dbReference type="EMBL" id="BPLR01005754">
    <property type="protein sequence ID" value="GIY04805.1"/>
    <property type="molecule type" value="Genomic_DNA"/>
</dbReference>
<protein>
    <submittedName>
        <fullName evidence="1">Uncharacterized protein</fullName>
    </submittedName>
</protein>
<dbReference type="AlphaFoldDB" id="A0AAV4Q9W8"/>
<evidence type="ECO:0000313" key="1">
    <source>
        <dbReference type="EMBL" id="GIY04805.1"/>
    </source>
</evidence>
<reference evidence="1 2" key="1">
    <citation type="submission" date="2021-06" db="EMBL/GenBank/DDBJ databases">
        <title>Caerostris extrusa draft genome.</title>
        <authorList>
            <person name="Kono N."/>
            <person name="Arakawa K."/>
        </authorList>
    </citation>
    <scope>NUCLEOTIDE SEQUENCE [LARGE SCALE GENOMIC DNA]</scope>
</reference>
<proteinExistence type="predicted"/>
<gene>
    <name evidence="1" type="ORF">CEXT_569261</name>
</gene>
<keyword evidence="2" id="KW-1185">Reference proteome</keyword>
<dbReference type="Proteomes" id="UP001054945">
    <property type="component" value="Unassembled WGS sequence"/>
</dbReference>
<sequence length="79" mass="8620">MLMMPATLHIPQEISPQILLTLQIPLGDRNNPAPTMHPKVITTADPKPSSLLTHINSVVESYVSFGELVNLNFSDLPSS</sequence>
<name>A0AAV4Q9W8_CAEEX</name>
<accession>A0AAV4Q9W8</accession>